<dbReference type="InterPro" id="IPR007863">
    <property type="entry name" value="Peptidase_M16_C"/>
</dbReference>
<sequence>MTFSKIVSFGVEYVPECSITKWISKRTGLQLIYIDHKSSPLIQGFFALATECPNDSGAPHTLEHLIFMGSEKYPYKGFLDTAGNLCMSSTNAWTATDHTAYTLTTAGWKGFSKLLPLYLDHVLNPTLADAACTTEVYHIDPDDLTDKGVVYSEMDAIESQSWFVTNLAMQRLLYPQGSGYRSETGGLTEQLRNLTNKQIQQFHRDLYSSDNLCLIIIGNLPQNELLSTVTEWDSTLPERSRKDRIRPFIDNKYSQIPESNSHVKEVKIEFPELDETQGEILMTWIGESYLNVTNDLAITILMEYFTETELAPFVKEIVEIDDPLATSIDFWTDDYIRTMVNLSIHGVPTKRLEETRDKILNILSSHTIDINRMKQVIDNSKWDYIIRNEKTPENTLVTTCITDFLYGDDTGKSLTASLANLNDFTKLNQWTQEKWQSLLTHVFVNNKPGIVLGIPSAKLYEKIDNDNEMLVTTRKNEFSQEMKAILLENLTNAKKQNSQPIPKELLETFEMSNPAETVSFTKTHSITPIKNFELNKDNTDGLTRELTSLKPNDFPFFIHLEHFPAQFIEFHCLLNSTVIKDTVLLPYYHVFDRLFSMPMKLENGTVIPYETVVSKLKDETIDSQISLGIKGVFPDLIDIRIRCKTDHYVKAVNWVKYVLYDMVFDETRVSILLENYLNSIVELKREGDVMLASLTNRSLYKERSVKKSVDPLYVEDIIVNILEDIKNGKFDSVVSPKLEIMRNELRQHFDRFHLLILGDMEKIKSDLYTAWMPLVNSNKDFKTHNCSSVPPVPKPLSMVSDLCKSLKGKAYIITTPASESSYMNTFTNVKFDMNYNHPDYVAVSLASEYLQCVEGPFWSGIRGAGLAYGANMIKQVEINAWGFNIYRGSDIVKCYQVAKDIVENYANGTEPIDSQMIKASISSIINSVASLKNGYFATGVSNFTDKFILKRGADFTQDYLKRLEQVTIEDLQKAIKKYLVNLFDSDKSAVFISCNPSKLDVIQEFFESQGFDIEVEELEDDEESEEEEEEQDEETKF</sequence>
<dbReference type="PANTHER" id="PTHR43016:SF16">
    <property type="entry name" value="METALLOPROTEASE, PUTATIVE (AFU_ORTHOLOGUE AFUA_4G07610)-RELATED"/>
    <property type="match status" value="1"/>
</dbReference>
<name>A0AAN7WSI2_9SACH</name>
<dbReference type="Proteomes" id="UP001306508">
    <property type="component" value="Unassembled WGS sequence"/>
</dbReference>
<organism evidence="4 5">
    <name type="scientific">Arxiozyma heterogenica</name>
    <dbReference type="NCBI Taxonomy" id="278026"/>
    <lineage>
        <taxon>Eukaryota</taxon>
        <taxon>Fungi</taxon>
        <taxon>Dikarya</taxon>
        <taxon>Ascomycota</taxon>
        <taxon>Saccharomycotina</taxon>
        <taxon>Saccharomycetes</taxon>
        <taxon>Saccharomycetales</taxon>
        <taxon>Saccharomycetaceae</taxon>
        <taxon>Arxiozyma</taxon>
    </lineage>
</organism>
<protein>
    <recommendedName>
        <fullName evidence="6">Zinc metalloprotease</fullName>
    </recommendedName>
</protein>
<dbReference type="FunFam" id="3.30.830.10:FF:000015">
    <property type="entry name" value="Putative zinc metalloprotease"/>
    <property type="match status" value="1"/>
</dbReference>
<evidence type="ECO:0000313" key="4">
    <source>
        <dbReference type="EMBL" id="KAK5779098.1"/>
    </source>
</evidence>
<feature type="region of interest" description="Disordered" evidence="1">
    <location>
        <begin position="1016"/>
        <end position="1037"/>
    </location>
</feature>
<dbReference type="Pfam" id="PF05193">
    <property type="entry name" value="Peptidase_M16_C"/>
    <property type="match status" value="1"/>
</dbReference>
<dbReference type="AlphaFoldDB" id="A0AAN7WSI2"/>
<dbReference type="InterPro" id="IPR011249">
    <property type="entry name" value="Metalloenz_LuxS/M16"/>
</dbReference>
<dbReference type="Pfam" id="PF00675">
    <property type="entry name" value="Peptidase_M16"/>
    <property type="match status" value="1"/>
</dbReference>
<feature type="domain" description="Peptidase M16 C-terminal" evidence="3">
    <location>
        <begin position="193"/>
        <end position="363"/>
    </location>
</feature>
<feature type="domain" description="Peptidase M16 N-terminal" evidence="2">
    <location>
        <begin position="51"/>
        <end position="136"/>
    </location>
</feature>
<dbReference type="EMBL" id="JAWIZZ010000047">
    <property type="protein sequence ID" value="KAK5779098.1"/>
    <property type="molecule type" value="Genomic_DNA"/>
</dbReference>
<dbReference type="Gene3D" id="3.30.830.10">
    <property type="entry name" value="Metalloenzyme, LuxS/M16 peptidase-like"/>
    <property type="match status" value="3"/>
</dbReference>
<comment type="caution">
    <text evidence="4">The sequence shown here is derived from an EMBL/GenBank/DDBJ whole genome shotgun (WGS) entry which is preliminary data.</text>
</comment>
<keyword evidence="5" id="KW-1185">Reference proteome</keyword>
<reference evidence="5" key="1">
    <citation type="submission" date="2023-07" db="EMBL/GenBank/DDBJ databases">
        <title>A draft genome of Kazachstania heterogenica Y-27499.</title>
        <authorList>
            <person name="Donic C."/>
            <person name="Kralova J.S."/>
            <person name="Fidel L."/>
            <person name="Ben-Dor S."/>
            <person name="Jung S."/>
        </authorList>
    </citation>
    <scope>NUCLEOTIDE SEQUENCE [LARGE SCALE GENOMIC DNA]</scope>
    <source>
        <strain evidence="5">Y27499</strain>
    </source>
</reference>
<dbReference type="PANTHER" id="PTHR43016">
    <property type="entry name" value="PRESEQUENCE PROTEASE"/>
    <property type="match status" value="1"/>
</dbReference>
<dbReference type="SUPFAM" id="SSF63411">
    <property type="entry name" value="LuxS/MPP-like metallohydrolase"/>
    <property type="match status" value="3"/>
</dbReference>
<evidence type="ECO:0008006" key="6">
    <source>
        <dbReference type="Google" id="ProtNLM"/>
    </source>
</evidence>
<dbReference type="InterPro" id="IPR011765">
    <property type="entry name" value="Pept_M16_N"/>
</dbReference>
<gene>
    <name evidence="4" type="ORF">RI543_002983</name>
</gene>
<evidence type="ECO:0000313" key="5">
    <source>
        <dbReference type="Proteomes" id="UP001306508"/>
    </source>
</evidence>
<dbReference type="FunFam" id="3.30.830.10:FF:000031">
    <property type="entry name" value="Putative zinc metalloprotease"/>
    <property type="match status" value="1"/>
</dbReference>
<evidence type="ECO:0000259" key="2">
    <source>
        <dbReference type="Pfam" id="PF00675"/>
    </source>
</evidence>
<evidence type="ECO:0000259" key="3">
    <source>
        <dbReference type="Pfam" id="PF05193"/>
    </source>
</evidence>
<accession>A0AAN7WSI2</accession>
<dbReference type="GO" id="GO:0046872">
    <property type="term" value="F:metal ion binding"/>
    <property type="evidence" value="ECO:0007669"/>
    <property type="project" value="InterPro"/>
</dbReference>
<proteinExistence type="predicted"/>
<evidence type="ECO:0000256" key="1">
    <source>
        <dbReference type="SAM" id="MobiDB-lite"/>
    </source>
</evidence>